<dbReference type="AlphaFoldDB" id="A0AAV5LG31"/>
<comment type="caution">
    <text evidence="2">The sequence shown here is derived from an EMBL/GenBank/DDBJ whole genome shotgun (WGS) entry which is preliminary data.</text>
</comment>
<dbReference type="GO" id="GO:0004523">
    <property type="term" value="F:RNA-DNA hybrid ribonuclease activity"/>
    <property type="evidence" value="ECO:0007669"/>
    <property type="project" value="InterPro"/>
</dbReference>
<dbReference type="SUPFAM" id="SSF53098">
    <property type="entry name" value="Ribonuclease H-like"/>
    <property type="match status" value="1"/>
</dbReference>
<feature type="domain" description="RNase H type-1" evidence="1">
    <location>
        <begin position="28"/>
        <end position="147"/>
    </location>
</feature>
<dbReference type="PANTHER" id="PTHR47723:SF19">
    <property type="entry name" value="POLYNUCLEOTIDYL TRANSFERASE, RIBONUCLEASE H-LIKE SUPERFAMILY PROTEIN"/>
    <property type="match status" value="1"/>
</dbReference>
<proteinExistence type="predicted"/>
<dbReference type="Proteomes" id="UP001054252">
    <property type="component" value="Unassembled WGS sequence"/>
</dbReference>
<dbReference type="InterPro" id="IPR012337">
    <property type="entry name" value="RNaseH-like_sf"/>
</dbReference>
<keyword evidence="3" id="KW-1185">Reference proteome</keyword>
<dbReference type="InterPro" id="IPR044730">
    <property type="entry name" value="RNase_H-like_dom_plant"/>
</dbReference>
<dbReference type="EMBL" id="BPVZ01000113">
    <property type="protein sequence ID" value="GKV35829.1"/>
    <property type="molecule type" value="Genomic_DNA"/>
</dbReference>
<evidence type="ECO:0000313" key="3">
    <source>
        <dbReference type="Proteomes" id="UP001054252"/>
    </source>
</evidence>
<dbReference type="GO" id="GO:0003676">
    <property type="term" value="F:nucleic acid binding"/>
    <property type="evidence" value="ECO:0007669"/>
    <property type="project" value="InterPro"/>
</dbReference>
<dbReference type="PANTHER" id="PTHR47723">
    <property type="entry name" value="OS05G0353850 PROTEIN"/>
    <property type="match status" value="1"/>
</dbReference>
<dbReference type="Pfam" id="PF13456">
    <property type="entry name" value="RVT_3"/>
    <property type="match status" value="1"/>
</dbReference>
<dbReference type="Gene3D" id="3.30.420.10">
    <property type="entry name" value="Ribonuclease H-like superfamily/Ribonuclease H"/>
    <property type="match status" value="1"/>
</dbReference>
<accession>A0AAV5LG31</accession>
<organism evidence="2 3">
    <name type="scientific">Rubroshorea leprosula</name>
    <dbReference type="NCBI Taxonomy" id="152421"/>
    <lineage>
        <taxon>Eukaryota</taxon>
        <taxon>Viridiplantae</taxon>
        <taxon>Streptophyta</taxon>
        <taxon>Embryophyta</taxon>
        <taxon>Tracheophyta</taxon>
        <taxon>Spermatophyta</taxon>
        <taxon>Magnoliopsida</taxon>
        <taxon>eudicotyledons</taxon>
        <taxon>Gunneridae</taxon>
        <taxon>Pentapetalae</taxon>
        <taxon>rosids</taxon>
        <taxon>malvids</taxon>
        <taxon>Malvales</taxon>
        <taxon>Dipterocarpaceae</taxon>
        <taxon>Rubroshorea</taxon>
    </lineage>
</organism>
<sequence>MHPLFSVRSRQPCWRSWTPPVEGWHKLNTDGSCSLATNSASAEGLIRDSVGNWVSGFIVNVGHTSIFVAELWGLREGLRLCKSLGIPTVAAEMDSQMAVRFIYEDREVDNLSVAILLDIKSLMLEFKACTVHHILREKNAAADYLASLGHSSQSGLSILNSPPCGLLPISS</sequence>
<dbReference type="CDD" id="cd06222">
    <property type="entry name" value="RNase_H_like"/>
    <property type="match status" value="1"/>
</dbReference>
<dbReference type="InterPro" id="IPR036397">
    <property type="entry name" value="RNaseH_sf"/>
</dbReference>
<protein>
    <recommendedName>
        <fullName evidence="1">RNase H type-1 domain-containing protein</fullName>
    </recommendedName>
</protein>
<name>A0AAV5LG31_9ROSI</name>
<evidence type="ECO:0000259" key="1">
    <source>
        <dbReference type="Pfam" id="PF13456"/>
    </source>
</evidence>
<dbReference type="InterPro" id="IPR002156">
    <property type="entry name" value="RNaseH_domain"/>
</dbReference>
<evidence type="ECO:0000313" key="2">
    <source>
        <dbReference type="EMBL" id="GKV35829.1"/>
    </source>
</evidence>
<reference evidence="2 3" key="1">
    <citation type="journal article" date="2021" name="Commun. Biol.">
        <title>The genome of Shorea leprosula (Dipterocarpaceae) highlights the ecological relevance of drought in aseasonal tropical rainforests.</title>
        <authorList>
            <person name="Ng K.K.S."/>
            <person name="Kobayashi M.J."/>
            <person name="Fawcett J.A."/>
            <person name="Hatakeyama M."/>
            <person name="Paape T."/>
            <person name="Ng C.H."/>
            <person name="Ang C.C."/>
            <person name="Tnah L.H."/>
            <person name="Lee C.T."/>
            <person name="Nishiyama T."/>
            <person name="Sese J."/>
            <person name="O'Brien M.J."/>
            <person name="Copetti D."/>
            <person name="Mohd Noor M.I."/>
            <person name="Ong R.C."/>
            <person name="Putra M."/>
            <person name="Sireger I.Z."/>
            <person name="Indrioko S."/>
            <person name="Kosugi Y."/>
            <person name="Izuno A."/>
            <person name="Isagi Y."/>
            <person name="Lee S.L."/>
            <person name="Shimizu K.K."/>
        </authorList>
    </citation>
    <scope>NUCLEOTIDE SEQUENCE [LARGE SCALE GENOMIC DNA]</scope>
    <source>
        <strain evidence="2">214</strain>
    </source>
</reference>
<gene>
    <name evidence="2" type="ORF">SLEP1_g44040</name>
</gene>
<dbReference type="InterPro" id="IPR053151">
    <property type="entry name" value="RNase_H-like"/>
</dbReference>